<feature type="domain" description="DUF6545" evidence="2">
    <location>
        <begin position="247"/>
        <end position="370"/>
    </location>
</feature>
<feature type="transmembrane region" description="Helical" evidence="1">
    <location>
        <begin position="40"/>
        <end position="59"/>
    </location>
</feature>
<dbReference type="OrthoDB" id="3685619at2"/>
<feature type="transmembrane region" description="Helical" evidence="1">
    <location>
        <begin position="143"/>
        <end position="168"/>
    </location>
</feature>
<proteinExistence type="predicted"/>
<dbReference type="InterPro" id="IPR046675">
    <property type="entry name" value="DUF6545"/>
</dbReference>
<organism evidence="3 4">
    <name type="scientific">Lentzea aerocolonigenes</name>
    <name type="common">Lechevalieria aerocolonigenes</name>
    <name type="synonym">Saccharothrix aerocolonigenes</name>
    <dbReference type="NCBI Taxonomy" id="68170"/>
    <lineage>
        <taxon>Bacteria</taxon>
        <taxon>Bacillati</taxon>
        <taxon>Actinomycetota</taxon>
        <taxon>Actinomycetes</taxon>
        <taxon>Pseudonocardiales</taxon>
        <taxon>Pseudonocardiaceae</taxon>
        <taxon>Lentzea</taxon>
    </lineage>
</organism>
<feature type="transmembrane region" description="Helical" evidence="1">
    <location>
        <begin position="180"/>
        <end position="204"/>
    </location>
</feature>
<accession>A0A0F0GFL8</accession>
<dbReference type="AlphaFoldDB" id="A0A0F0GFL8"/>
<gene>
    <name evidence="3" type="ORF">UK23_46205</name>
</gene>
<dbReference type="NCBIfam" id="NF042915">
    <property type="entry name" value="MAB_1171c_fam"/>
    <property type="match status" value="1"/>
</dbReference>
<name>A0A0F0GFL8_LENAE</name>
<feature type="transmembrane region" description="Helical" evidence="1">
    <location>
        <begin position="71"/>
        <end position="92"/>
    </location>
</feature>
<reference evidence="3 4" key="1">
    <citation type="submission" date="2015-02" db="EMBL/GenBank/DDBJ databases">
        <authorList>
            <person name="Ju K.-S."/>
            <person name="Doroghazi J.R."/>
            <person name="Metcalf W."/>
        </authorList>
    </citation>
    <scope>NUCLEOTIDE SEQUENCE [LARGE SCALE GENOMIC DNA]</scope>
    <source>
        <strain evidence="3 4">NRRL B-16140</strain>
    </source>
</reference>
<evidence type="ECO:0000256" key="1">
    <source>
        <dbReference type="SAM" id="Phobius"/>
    </source>
</evidence>
<keyword evidence="4" id="KW-1185">Reference proteome</keyword>
<protein>
    <recommendedName>
        <fullName evidence="2">DUF6545 domain-containing protein</fullName>
    </recommendedName>
</protein>
<keyword evidence="1" id="KW-1133">Transmembrane helix</keyword>
<comment type="caution">
    <text evidence="3">The sequence shown here is derived from an EMBL/GenBank/DDBJ whole genome shotgun (WGS) entry which is preliminary data.</text>
</comment>
<evidence type="ECO:0000259" key="2">
    <source>
        <dbReference type="Pfam" id="PF20182"/>
    </source>
</evidence>
<feature type="transmembrane region" description="Helical" evidence="1">
    <location>
        <begin position="104"/>
        <end position="123"/>
    </location>
</feature>
<feature type="transmembrane region" description="Helical" evidence="1">
    <location>
        <begin position="12"/>
        <end position="28"/>
    </location>
</feature>
<dbReference type="InterPro" id="IPR050039">
    <property type="entry name" value="MAB_1171c-like"/>
</dbReference>
<dbReference type="Pfam" id="PF20182">
    <property type="entry name" value="DUF6545"/>
    <property type="match status" value="1"/>
</dbReference>
<dbReference type="EMBL" id="JYJG01000542">
    <property type="protein sequence ID" value="KJK33398.1"/>
    <property type="molecule type" value="Genomic_DNA"/>
</dbReference>
<keyword evidence="1" id="KW-0812">Transmembrane</keyword>
<dbReference type="RefSeq" id="WP_045318216.1">
    <property type="nucleotide sequence ID" value="NZ_JYJG01000542.1"/>
</dbReference>
<dbReference type="PATRIC" id="fig|68170.10.peg.2861"/>
<sequence length="385" mass="42002">MVEFPSLELPIPVLAVLVVVWGFVLFRLRTVRRSPQDRTVALAFLCFALSSTFVVREVRYAVDRLAGVPDLALLIGHLTGLAGVAFVLRFGLMAMGTSTRFVTVGRYVLVVAAVVLVAVFPLIPRDLEKPDFGYFHPTHPAVITYQLVDISTMCAGVIAGAVVLFPLWRRRASGPLRVALFLLWLGCLSVTVYSGCRYWYVIWYGLGIVPQGTQYTKYGQFTEIALYLGMLLAVLGGLIQAGLSAARWFRRLRGYRRLGPLWTELVAAVPSVVLERAGGSLELRLYRRTVEIRDAQLELSGRVSPDTRAFAGMALEEAGIGDPLSLDACVLRIGLASPAALHPAETSAWSAASNLDDELDDLLALGREMRNPAVVAAAGRSLMPL</sequence>
<evidence type="ECO:0000313" key="3">
    <source>
        <dbReference type="EMBL" id="KJK33398.1"/>
    </source>
</evidence>
<feature type="transmembrane region" description="Helical" evidence="1">
    <location>
        <begin position="224"/>
        <end position="249"/>
    </location>
</feature>
<dbReference type="Proteomes" id="UP000033393">
    <property type="component" value="Unassembled WGS sequence"/>
</dbReference>
<evidence type="ECO:0000313" key="4">
    <source>
        <dbReference type="Proteomes" id="UP000033393"/>
    </source>
</evidence>
<keyword evidence="1" id="KW-0472">Membrane</keyword>